<name>A0AAP0J7P5_9MAGN</name>
<dbReference type="EMBL" id="JBBNAF010000007">
    <property type="protein sequence ID" value="KAK9128205.1"/>
    <property type="molecule type" value="Genomic_DNA"/>
</dbReference>
<proteinExistence type="predicted"/>
<dbReference type="Proteomes" id="UP001420932">
    <property type="component" value="Unassembled WGS sequence"/>
</dbReference>
<dbReference type="AlphaFoldDB" id="A0AAP0J7P5"/>
<protein>
    <submittedName>
        <fullName evidence="1">Uncharacterized protein</fullName>
    </submittedName>
</protein>
<organism evidence="1 2">
    <name type="scientific">Stephania yunnanensis</name>
    <dbReference type="NCBI Taxonomy" id="152371"/>
    <lineage>
        <taxon>Eukaryota</taxon>
        <taxon>Viridiplantae</taxon>
        <taxon>Streptophyta</taxon>
        <taxon>Embryophyta</taxon>
        <taxon>Tracheophyta</taxon>
        <taxon>Spermatophyta</taxon>
        <taxon>Magnoliopsida</taxon>
        <taxon>Ranunculales</taxon>
        <taxon>Menispermaceae</taxon>
        <taxon>Menispermoideae</taxon>
        <taxon>Cissampelideae</taxon>
        <taxon>Stephania</taxon>
    </lineage>
</organism>
<gene>
    <name evidence="1" type="ORF">Syun_017002</name>
</gene>
<reference evidence="1 2" key="1">
    <citation type="submission" date="2024-01" db="EMBL/GenBank/DDBJ databases">
        <title>Genome assemblies of Stephania.</title>
        <authorList>
            <person name="Yang L."/>
        </authorList>
    </citation>
    <scope>NUCLEOTIDE SEQUENCE [LARGE SCALE GENOMIC DNA]</scope>
    <source>
        <strain evidence="1">YNDBR</strain>
        <tissue evidence="1">Leaf</tissue>
    </source>
</reference>
<evidence type="ECO:0000313" key="2">
    <source>
        <dbReference type="Proteomes" id="UP001420932"/>
    </source>
</evidence>
<accession>A0AAP0J7P5</accession>
<sequence>MDSLANMCTLKSVKKIVSDVTNYLLGRSLGATTTTTTTNTTATRTTTPTMAALKHSLHDSTSTQSISTLADALRPPIDARPQRVCLTMNILEKI</sequence>
<comment type="caution">
    <text evidence="1">The sequence shown here is derived from an EMBL/GenBank/DDBJ whole genome shotgun (WGS) entry which is preliminary data.</text>
</comment>
<evidence type="ECO:0000313" key="1">
    <source>
        <dbReference type="EMBL" id="KAK9128205.1"/>
    </source>
</evidence>
<keyword evidence="2" id="KW-1185">Reference proteome</keyword>